<dbReference type="SUPFAM" id="SSF53474">
    <property type="entry name" value="alpha/beta-Hydrolases"/>
    <property type="match status" value="1"/>
</dbReference>
<evidence type="ECO:0000313" key="4">
    <source>
        <dbReference type="EMBL" id="MFC4298956.1"/>
    </source>
</evidence>
<dbReference type="PANTHER" id="PTHR43798:SF31">
    <property type="entry name" value="AB HYDROLASE SUPERFAMILY PROTEIN YCLE"/>
    <property type="match status" value="1"/>
</dbReference>
<name>A0ABV8S000_9BURK</name>
<dbReference type="InterPro" id="IPR029058">
    <property type="entry name" value="AB_hydrolase_fold"/>
</dbReference>
<dbReference type="InterPro" id="IPR050266">
    <property type="entry name" value="AB_hydrolase_sf"/>
</dbReference>
<keyword evidence="5" id="KW-1185">Reference proteome</keyword>
<dbReference type="InterPro" id="IPR000073">
    <property type="entry name" value="AB_hydrolase_1"/>
</dbReference>
<protein>
    <submittedName>
        <fullName evidence="4">Alpha/beta fold hydrolase</fullName>
    </submittedName>
</protein>
<dbReference type="PANTHER" id="PTHR43798">
    <property type="entry name" value="MONOACYLGLYCEROL LIPASE"/>
    <property type="match status" value="1"/>
</dbReference>
<feature type="domain" description="AB hydrolase-1" evidence="3">
    <location>
        <begin position="22"/>
        <end position="258"/>
    </location>
</feature>
<dbReference type="GO" id="GO:0016787">
    <property type="term" value="F:hydrolase activity"/>
    <property type="evidence" value="ECO:0007669"/>
    <property type="project" value="UniProtKB-KW"/>
</dbReference>
<evidence type="ECO:0000256" key="1">
    <source>
        <dbReference type="ARBA" id="ARBA00022801"/>
    </source>
</evidence>
<keyword evidence="1 4" id="KW-0378">Hydrolase</keyword>
<accession>A0ABV8S000</accession>
<dbReference type="Gene3D" id="3.40.50.1820">
    <property type="entry name" value="alpha/beta hydrolase"/>
    <property type="match status" value="1"/>
</dbReference>
<dbReference type="PRINTS" id="PR00111">
    <property type="entry name" value="ABHYDROLASE"/>
</dbReference>
<dbReference type="EMBL" id="JBHSDY010000007">
    <property type="protein sequence ID" value="MFC4298956.1"/>
    <property type="molecule type" value="Genomic_DNA"/>
</dbReference>
<feature type="region of interest" description="Disordered" evidence="2">
    <location>
        <begin position="274"/>
        <end position="296"/>
    </location>
</feature>
<proteinExistence type="predicted"/>
<dbReference type="Proteomes" id="UP001595756">
    <property type="component" value="Unassembled WGS sequence"/>
</dbReference>
<dbReference type="PRINTS" id="PR00412">
    <property type="entry name" value="EPOXHYDRLASE"/>
</dbReference>
<evidence type="ECO:0000259" key="3">
    <source>
        <dbReference type="Pfam" id="PF00561"/>
    </source>
</evidence>
<dbReference type="Pfam" id="PF00561">
    <property type="entry name" value="Abhydrolase_1"/>
    <property type="match status" value="1"/>
</dbReference>
<evidence type="ECO:0000313" key="5">
    <source>
        <dbReference type="Proteomes" id="UP001595756"/>
    </source>
</evidence>
<dbReference type="InterPro" id="IPR000639">
    <property type="entry name" value="Epox_hydrolase-like"/>
</dbReference>
<comment type="caution">
    <text evidence="4">The sequence shown here is derived from an EMBL/GenBank/DDBJ whole genome shotgun (WGS) entry which is preliminary data.</text>
</comment>
<dbReference type="RefSeq" id="WP_376813503.1">
    <property type="nucleotide sequence ID" value="NZ_JBHSDY010000007.1"/>
</dbReference>
<reference evidence="5" key="1">
    <citation type="journal article" date="2019" name="Int. J. Syst. Evol. Microbiol.">
        <title>The Global Catalogue of Microorganisms (GCM) 10K type strain sequencing project: providing services to taxonomists for standard genome sequencing and annotation.</title>
        <authorList>
            <consortium name="The Broad Institute Genomics Platform"/>
            <consortium name="The Broad Institute Genome Sequencing Center for Infectious Disease"/>
            <person name="Wu L."/>
            <person name="Ma J."/>
        </authorList>
    </citation>
    <scope>NUCLEOTIDE SEQUENCE [LARGE SCALE GENOMIC DNA]</scope>
    <source>
        <strain evidence="5">CGMCC 1.19029</strain>
    </source>
</reference>
<organism evidence="4 5">
    <name type="scientific">Castellaniella hirudinis</name>
    <dbReference type="NCBI Taxonomy" id="1144617"/>
    <lineage>
        <taxon>Bacteria</taxon>
        <taxon>Pseudomonadati</taxon>
        <taxon>Pseudomonadota</taxon>
        <taxon>Betaproteobacteria</taxon>
        <taxon>Burkholderiales</taxon>
        <taxon>Alcaligenaceae</taxon>
        <taxon>Castellaniella</taxon>
    </lineage>
</organism>
<sequence length="296" mass="32390">MAFITTKDQVRLHYEDWGTGRPVVLLHGWPLDAASWEYQALHLAAAGYRVITYDRRGFGRSDRPWGGYDYDTLAADLDALIRALDLHEAALVGFSMGGGEVARYLSTYGAARVSRVVLLAAVTPGLAQAPDRPEGVPGEVFDGLFQALEQDRIGFLGAYSKTVFRPDEDETVNEARRHWYLDMALRASPRAVVETARSWAGTDFRQDMRAFTIPTLVIHGAEDTSVPPALAGRASARMIPGARYLEYPQAGHFLIVDKAARVTRDVLDFLGSEPAVGEPGAEKVDEGRDLGVDQAA</sequence>
<feature type="compositionally biased region" description="Basic and acidic residues" evidence="2">
    <location>
        <begin position="280"/>
        <end position="296"/>
    </location>
</feature>
<evidence type="ECO:0000256" key="2">
    <source>
        <dbReference type="SAM" id="MobiDB-lite"/>
    </source>
</evidence>
<gene>
    <name evidence="4" type="ORF">ACFO0J_12965</name>
</gene>